<dbReference type="PROSITE" id="PS51746">
    <property type="entry name" value="PPM_2"/>
    <property type="match status" value="1"/>
</dbReference>
<evidence type="ECO:0000259" key="1">
    <source>
        <dbReference type="PROSITE" id="PS51746"/>
    </source>
</evidence>
<dbReference type="Proteomes" id="UP000886786">
    <property type="component" value="Unassembled WGS sequence"/>
</dbReference>
<comment type="caution">
    <text evidence="2">The sequence shown here is derived from an EMBL/GenBank/DDBJ whole genome shotgun (WGS) entry which is preliminary data.</text>
</comment>
<dbReference type="InterPro" id="IPR001932">
    <property type="entry name" value="PPM-type_phosphatase-like_dom"/>
</dbReference>
<dbReference type="InterPro" id="IPR036457">
    <property type="entry name" value="PPM-type-like_dom_sf"/>
</dbReference>
<dbReference type="SMART" id="SM00331">
    <property type="entry name" value="PP2C_SIG"/>
    <property type="match status" value="1"/>
</dbReference>
<accession>A0A9D1CZD4</accession>
<dbReference type="AlphaFoldDB" id="A0A9D1CZD4"/>
<dbReference type="Pfam" id="PF13672">
    <property type="entry name" value="PP2C_2"/>
    <property type="match status" value="1"/>
</dbReference>
<evidence type="ECO:0000313" key="2">
    <source>
        <dbReference type="EMBL" id="HIQ91534.1"/>
    </source>
</evidence>
<dbReference type="EMBL" id="DVFV01000137">
    <property type="protein sequence ID" value="HIQ91534.1"/>
    <property type="molecule type" value="Genomic_DNA"/>
</dbReference>
<proteinExistence type="predicted"/>
<dbReference type="CDD" id="cd00143">
    <property type="entry name" value="PP2Cc"/>
    <property type="match status" value="1"/>
</dbReference>
<feature type="domain" description="PPM-type phosphatase" evidence="1">
    <location>
        <begin position="33"/>
        <end position="292"/>
    </location>
</feature>
<dbReference type="SUPFAM" id="SSF81606">
    <property type="entry name" value="PP2C-like"/>
    <property type="match status" value="1"/>
</dbReference>
<sequence length="297" mass="34269">MFPYIDRFVTDEIIPDKKTINDRWSLTRDGKYIAIVKSDTGLIRIKNEDYYGVFSHPENKDIMLFALADGMGGYSYGDKASTFVVNEIGKYFKQSKIRNINDSQNYLSYLDEKIKEINNNLKYGGTTLTGAVVNEEDIITFNIGDSRTYGYKDKLTQLTEDDSQLWSLYKNGKIKKDDIRFMHGNNIMTDAIDGLRIPIHPKYNIVKSNSYDALLMTTDGIHDILSDEEMETIIENNKEFPRSIAYELVFNSLYYKEEISDEAMNRIENVLCEPFYETIPGKDNSTAVLVFTKNIKR</sequence>
<protein>
    <submittedName>
        <fullName evidence="2">Serine/threonine-protein phosphatase</fullName>
    </submittedName>
</protein>
<dbReference type="SMART" id="SM00332">
    <property type="entry name" value="PP2Cc"/>
    <property type="match status" value="1"/>
</dbReference>
<reference evidence="2" key="2">
    <citation type="journal article" date="2021" name="PeerJ">
        <title>Extensive microbial diversity within the chicken gut microbiome revealed by metagenomics and culture.</title>
        <authorList>
            <person name="Gilroy R."/>
            <person name="Ravi A."/>
            <person name="Getino M."/>
            <person name="Pursley I."/>
            <person name="Horton D.L."/>
            <person name="Alikhan N.F."/>
            <person name="Baker D."/>
            <person name="Gharbi K."/>
            <person name="Hall N."/>
            <person name="Watson M."/>
            <person name="Adriaenssens E.M."/>
            <person name="Foster-Nyarko E."/>
            <person name="Jarju S."/>
            <person name="Secka A."/>
            <person name="Antonio M."/>
            <person name="Oren A."/>
            <person name="Chaudhuri R.R."/>
            <person name="La Ragione R."/>
            <person name="Hildebrand F."/>
            <person name="Pallen M.J."/>
        </authorList>
    </citation>
    <scope>NUCLEOTIDE SEQUENCE</scope>
    <source>
        <strain evidence="2">CHK147-3167</strain>
    </source>
</reference>
<reference evidence="2" key="1">
    <citation type="submission" date="2020-10" db="EMBL/GenBank/DDBJ databases">
        <authorList>
            <person name="Gilroy R."/>
        </authorList>
    </citation>
    <scope>NUCLEOTIDE SEQUENCE</scope>
    <source>
        <strain evidence="2">CHK147-3167</strain>
    </source>
</reference>
<organism evidence="2 3">
    <name type="scientific">Candidatus Coprosoma intestinipullorum</name>
    <dbReference type="NCBI Taxonomy" id="2840752"/>
    <lineage>
        <taxon>Bacteria</taxon>
        <taxon>Bacillati</taxon>
        <taxon>Bacillota</taxon>
        <taxon>Bacillota incertae sedis</taxon>
        <taxon>Candidatus Coprosoma</taxon>
    </lineage>
</organism>
<gene>
    <name evidence="2" type="ORF">IAB27_07995</name>
</gene>
<dbReference type="Gene3D" id="3.60.40.10">
    <property type="entry name" value="PPM-type phosphatase domain"/>
    <property type="match status" value="1"/>
</dbReference>
<name>A0A9D1CZD4_9FIRM</name>
<evidence type="ECO:0000313" key="3">
    <source>
        <dbReference type="Proteomes" id="UP000886786"/>
    </source>
</evidence>